<dbReference type="InterPro" id="IPR057326">
    <property type="entry name" value="KR_dom"/>
</dbReference>
<feature type="active site" description="Proton donor; for dehydratase activity" evidence="10">
    <location>
        <position position="1146"/>
    </location>
</feature>
<dbReference type="InterPro" id="IPR010071">
    <property type="entry name" value="AA_adenyl_dom"/>
</dbReference>
<feature type="domain" description="Ketosynthase family 3 (KS3)" evidence="13">
    <location>
        <begin position="6"/>
        <end position="438"/>
    </location>
</feature>
<dbReference type="InterPro" id="IPR001227">
    <property type="entry name" value="Ac_transferase_dom_sf"/>
</dbReference>
<dbReference type="InterPro" id="IPR014031">
    <property type="entry name" value="Ketoacyl_synth_C"/>
</dbReference>
<dbReference type="InterPro" id="IPR009081">
    <property type="entry name" value="PP-bd_ACP"/>
</dbReference>
<evidence type="ECO:0000256" key="9">
    <source>
        <dbReference type="ARBA" id="ARBA00029443"/>
    </source>
</evidence>
<dbReference type="Pfam" id="PF08242">
    <property type="entry name" value="Methyltransf_12"/>
    <property type="match status" value="1"/>
</dbReference>
<evidence type="ECO:0000256" key="10">
    <source>
        <dbReference type="PROSITE-ProRule" id="PRU01363"/>
    </source>
</evidence>
<dbReference type="SMART" id="SM00822">
    <property type="entry name" value="PKS_KR"/>
    <property type="match status" value="1"/>
</dbReference>
<dbReference type="Gene3D" id="3.40.366.10">
    <property type="entry name" value="Malonyl-Coenzyme A Acyl Carrier Protein, domain 2"/>
    <property type="match status" value="1"/>
</dbReference>
<evidence type="ECO:0000256" key="1">
    <source>
        <dbReference type="ARBA" id="ARBA00022450"/>
    </source>
</evidence>
<dbReference type="GO" id="GO:0032259">
    <property type="term" value="P:methylation"/>
    <property type="evidence" value="ECO:0007669"/>
    <property type="project" value="UniProtKB-KW"/>
</dbReference>
<dbReference type="Pfam" id="PF08659">
    <property type="entry name" value="KR"/>
    <property type="match status" value="1"/>
</dbReference>
<sequence length="3910" mass="428663">MQHAFAEPIAIVGLGCRFPGSSNTPSKLWDLICEKRDILKKIPVDRFNAESYFHEDGERQGLMNVKHAYTLDEDIREFDAAFFKTNAREAEAMDPQQRILLETVYEALESGGFSMSGMQGSDTCVYVGSMTGDYHEMLMRDPQDMPKYMATGTARSILSNRISYFFDWHGPSMTIDTACSSSLVAVHEAVQALRMGTSKVACAAGANLILGPEMMISESKLHMLSPTGRSRMWDAAADGYARGEGFGAVILKTLSQAISDGDNIHCIIRETGVNSDGRTNGITLPSSESQTTLIRQTYARAGLDWNKDKCQYFEAHGTGTPAGDPIEARAIHDAFFPSKTADGRDIMYVGSVKTVVGHLEGCAGIAGLIKASEAVRRGVIPPNMLFERLNPGITPYVKNLKVPQQSIPWPETKDGAPRRASVNSFGFGGTNAHAIIESYEAGSVKAVVQKPESIIPNPLLLSATSTSTLRRMLATTRDFLASDRSTPLQDVLFTLGERRSQHPVRASFAGHSREKLIEKLQIALEDDSWAGTNVDAKVSQPRFLGVFTGQGAQWPTMGREILKSSAVAAEILQKLQNSLQSLPDPPSWTLKDQILADKDTSRLAEAAVAQPLCTAVQVMLVDLLALAGVKFNVVLGHSSGEIGAAYAAGMISAEEAIRIAYYRGVHASLARGSTGKPGAMMAVGLSYDEASDFVEQNFPGRIDVAASNAPASVTLSGDKDAIEEAQAVFQEQGTFARLLLVDTAYHSSHMIPCSEPYLESLAACRIEPKQPREGCTWFSSVYGDRMEGDMIESLTGEYWKDNMVNPVLFSMAVELAANGELPCDVALEVGPHPALKAPFTQTYKQTGASVPPYQGILARGKHDVECISEVLGFLWMYLGTSGIKSSGINFRNFTKAFNSDSSPQLATNLPAYPWDHSQSFWKESRKSRNFRSKKDARHPLLGDRSTEDIDQSMVWRNILRIEELPWLDGHRVEGQVIYPAAGYLVMALESCNALALGREVELIELYDVEIGNAIPLSQDTPGVETLFTLKPAKLDPKSETTTAEWACYSPAGDVNAPWRCNASGSVRVVFGKSDDDVLPRRVAPVVSLSNVEVDRFYTSLTEIGLNYTGPFRALEAIHRKSGMSSSTTTQSPVGELPTIIHPAILDAAFQSIFAAFCWPGDGTLRNPFVPTKLRKLRIVNRRVVESARSLQVDSYITESSAQNLTADLEIFESGSNKGIIQLEGLTCTSLIPPSQRDYKELYTRPQWELDIASAVASLPTSRGDHVDDLELVDLCERLTYYYLRQLNDKIDRSEVPAMVWHFQRIFEWIDFLFPWIEEGTHPTIRKEWKSDSYEWLDQQRARFPDQVDLQLITAVGENLAEVVRGQTTMLEHMIKDDVLNRFYKFGLGFQRANGFMGRIAKQVAHRYPRMKILEIGAGTGGATKGILESLGTTFESYTFTDISTGFFEAAAEAFAPWVDKMIFKPLNAENDVIKQGYQEKTYDFIIASNVLHATKTLSETMRNVRRLLKPGGQLLLLEVTSEIVRVKLMMAGLSGWWLGGDDGRRYGPTITRDQWDSLLKDTGFSGIDHVINDFVDESKYMTSVMISQAVDSDVALLRQPLLTSAKHPVWTCPPITIVGGAFENVASRTAKVLSAVSGLNPQIKLVKTLAEVASTTMPTTAIVILEDLDEPVLQNFTQEKLTALQKTLPESRQLLWVSHKARSDNPYGNLSVGLCRGLSAEYPHVAVQHIDFDDDITDSSVSIIAGAVIRLIYTAQRKFNGEVVWTNEPELLVKDGKLQILRILPDTLLNDRLNAHKMTIKNTASVAKDVIDVSTVGDRYVLSTRQSTLFRPVDAGLVKVKVSHSLASAVRLNDSITAFLSAGHLEHNPAINVVALSSTHGSTISVPSGCVFKVAEGSSAATLLQDVTSALIADQLISDIPLGSTIVLQRSDKFLGNLIKRKAAKAGLSVKNVGLHKYASEKSLRDAVPASTRLLVDFSAVSHWSDSLPEGCVYRNVQDFFSHSSTGEPILVAESVRRLVDLAQLQPSTSSSVDILSLSKLDSQSVSATKYSTIIDFTDASVVPAQTSLLDPSTLFRGDHTYLLAGCTGGLGKALCLWMASKGAKYFALTTRDPRKIDQLWLKELAALGAEVNLYGLDVADKDALTAVRDQIEQDMPPIAGVVNAAMVLSDRSFGELTAKDFRTVFGPKVDGTKNLDELFHDQPLDFFIMFSSLASIVGNRGQSNYVAANLFMSTIAEQRRRRGLAASVIHIGMVLGVGYVSSTGIYESTLRQYNYMPIPEQDFLDMFSEAIVVGRLDSEHSPDLITGLNRHSLLEDVQRPFWHEDLKFCHHTLSEVRKTESTTTNNLSLAQRLAQATSSEEAEELIQEGFCTKLERMLQAAKGSIQVSQSLMNLGVDSLIAVEIRSWFLKELDVDVPVLKVLSGASVTDLSKEAASKVSFGSEASGDAVPPAIVVEKVSQDFPRAAPQTSEPIPLFAPSAVTTAPHSIAPSVFDGSSPPSSRGVSPPRSSSDVTELETKMKREQLQIERVAEMSFAQRRLWFLRQFLHDPTTYNVTLSYSITGRLRINDFRDAFRKVISRHESLRTCLYNDAETNIPMQAVFSDAIFDLDYKKGSTVEREFSNMRNHVFDLENGENMRAVIIAESESKHFFILGFHHLAFDGFSAQTLVKDLAMAYAGLPLSPLKHQYIDFASREKTLTWSDDLEYWKSEYSALPETLPLFEFTETKARIPLTEYNTRALTQQLPDHIATQIKSAARGLNVTPFHFHLAITQTVLSRLLDIGDVCVGITDANKNDSEFLDTIGFFVNLLPLRLKTDGAQSFASLAAAAKDKVHQALAHSRVPFDKLLDELKVPRSTYHSPLFQVVVNYKMGSTQSVPLAECQAQTIEFEDARNAYDLSFEIENFPDGRVLLALKTQDYLYTDHDLQTILATYTHLLDVLSREPNLNVNAVELAPPASRDLGLQLARGETYEPAILHLPGWLDNWTAQQPDAIAIRDDSGATLSYRDAAARVNSIAALLTATGAETGQRVGSYCEPSIDAICTMLAIQKLGCIYVPLDVQNPVPRLNLILKDCQPSILVYHDATEPSVQQFETSASLVSISKAASGVAPVDAATIDSGSTGYILYTSGTTGIPKGVMLSHSNLIYHIAGVYKKYGLEKEIVLQQSSLGFDLSLAQICQAFFSGGTLVIALKETRRDPVQIAKLMLEEKITYTWMTPTEYSMIVRYGSNYLRQSSSWRSAFSAGEFMSSNLLNSYIRLGAPRLRLFNGCGPTEITINNCIGEDELSPSAPRDTRNPSIGKSLPNYSTYILDENLKPVPVGFPGEICVGGPAVAQGFVDRDELTASKFQLDPYGPGHLYRTGDKAKFLPDGRLVFLGRIAGDTQVKLRGFRVELNDIANTIIRASEGIVKDASVSFRRGQDSSEDFLAAFVVLAAKEHAVSDGTLEQLRSKLPLPAYMRPARIIAVDELPVNSSGKRDRYALDKLPIPSISSTTESGHLTETQVKLRGLWLEVVPGVDVSTIGANADFFAIGGNSLLMVKLRGLIAEAFDVDISVFDLFQSSSLGNMASKLQLSEVDEVIDWEEETSVQPLSVADGNILQQVSDNLEVLLTGATGFLGSSILRHLVADERVSKVHCVALRGIHPLAIESPKIIQYTGDLSHKLLGLSKTEFSTLSNSVHRIIHNGATVSFLQSYSSLRAPNFESTKTLVSLAASRGIPLHYVSSAGVVKFTGLDGLPSISVSKHEPPTDGSNGYSATKWASEVYLEKVTENSNLPIWIHRPSSITGENAPDTDLMQSVIKHSLSLQAIPDLSSWQGSFDFVPVDDVAAGITAALYDVGQGLSFAHHCGKDKIPVQELKQHLELENGVKLEVLSLEDWVDKAKARGLLDNATEVLINDVVGISDGKAILPSLL</sequence>
<dbReference type="InterPro" id="IPR020841">
    <property type="entry name" value="PKS_Beta-ketoAc_synthase_dom"/>
</dbReference>
<comment type="caution">
    <text evidence="15">The sequence shown here is derived from an EMBL/GenBank/DDBJ whole genome shotgun (WGS) entry which is preliminary data.</text>
</comment>
<dbReference type="SMART" id="SM00825">
    <property type="entry name" value="PKS_KS"/>
    <property type="match status" value="1"/>
</dbReference>
<evidence type="ECO:0000256" key="6">
    <source>
        <dbReference type="ARBA" id="ARBA00022737"/>
    </source>
</evidence>
<dbReference type="InterPro" id="IPR020845">
    <property type="entry name" value="AMP-binding_CS"/>
</dbReference>
<keyword evidence="8" id="KW-0511">Multifunctional enzyme</keyword>
<dbReference type="OrthoDB" id="329835at2759"/>
<dbReference type="SUPFAM" id="SSF47336">
    <property type="entry name" value="ACP-like"/>
    <property type="match status" value="2"/>
</dbReference>
<dbReference type="Gene3D" id="3.30.300.30">
    <property type="match status" value="1"/>
</dbReference>
<feature type="domain" description="Carrier" evidence="12">
    <location>
        <begin position="2362"/>
        <end position="2439"/>
    </location>
</feature>
<dbReference type="SUPFAM" id="SSF55048">
    <property type="entry name" value="Probable ACP-binding domain of malonyl-CoA ACP transacylase"/>
    <property type="match status" value="1"/>
</dbReference>
<dbReference type="FunFam" id="3.40.47.10:FF:000019">
    <property type="entry name" value="Polyketide synthase type I"/>
    <property type="match status" value="1"/>
</dbReference>
<comment type="similarity">
    <text evidence="9">In the C-terminal section; belongs to the NRP synthetase family.</text>
</comment>
<dbReference type="Gene3D" id="3.30.559.30">
    <property type="entry name" value="Nonribosomal peptide synthetase, condensation domain"/>
    <property type="match status" value="1"/>
</dbReference>
<dbReference type="Pfam" id="PF00109">
    <property type="entry name" value="ketoacyl-synt"/>
    <property type="match status" value="1"/>
</dbReference>
<proteinExistence type="inferred from homology"/>
<dbReference type="Pfam" id="PF21089">
    <property type="entry name" value="PKS_DH_N"/>
    <property type="match status" value="1"/>
</dbReference>
<evidence type="ECO:0000256" key="2">
    <source>
        <dbReference type="ARBA" id="ARBA00022553"/>
    </source>
</evidence>
<dbReference type="Proteomes" id="UP000191004">
    <property type="component" value="Unassembled WGS sequence"/>
</dbReference>
<evidence type="ECO:0000259" key="12">
    <source>
        <dbReference type="PROSITE" id="PS50075"/>
    </source>
</evidence>
<dbReference type="Pfam" id="PF02801">
    <property type="entry name" value="Ketoacyl-synt_C"/>
    <property type="match status" value="1"/>
</dbReference>
<dbReference type="PROSITE" id="PS50075">
    <property type="entry name" value="CARRIER"/>
    <property type="match status" value="2"/>
</dbReference>
<dbReference type="InterPro" id="IPR013217">
    <property type="entry name" value="Methyltransf_12"/>
</dbReference>
<feature type="active site" description="Proton acceptor; for dehydratase activity" evidence="10">
    <location>
        <position position="970"/>
    </location>
</feature>
<evidence type="ECO:0000259" key="13">
    <source>
        <dbReference type="PROSITE" id="PS52004"/>
    </source>
</evidence>
<dbReference type="CDD" id="cd05930">
    <property type="entry name" value="A_NRPS"/>
    <property type="match status" value="1"/>
</dbReference>
<dbReference type="PANTHER" id="PTHR43775">
    <property type="entry name" value="FATTY ACID SYNTHASE"/>
    <property type="match status" value="1"/>
</dbReference>
<evidence type="ECO:0000256" key="8">
    <source>
        <dbReference type="ARBA" id="ARBA00023268"/>
    </source>
</evidence>
<dbReference type="InterPro" id="IPR020806">
    <property type="entry name" value="PKS_PP-bd"/>
</dbReference>
<dbReference type="SMART" id="SM00826">
    <property type="entry name" value="PKS_DH"/>
    <property type="match status" value="1"/>
</dbReference>
<dbReference type="PROSITE" id="PS00606">
    <property type="entry name" value="KS3_1"/>
    <property type="match status" value="1"/>
</dbReference>
<keyword evidence="1" id="KW-0596">Phosphopantetheine</keyword>
<dbReference type="InterPro" id="IPR013120">
    <property type="entry name" value="FAR_NAD-bd"/>
</dbReference>
<feature type="region of interest" description="N-terminal hotdog fold" evidence="10">
    <location>
        <begin position="938"/>
        <end position="1073"/>
    </location>
</feature>
<dbReference type="InterPro" id="IPR045851">
    <property type="entry name" value="AMP-bd_C_sf"/>
</dbReference>
<dbReference type="Gene3D" id="3.30.559.10">
    <property type="entry name" value="Chloramphenicol acetyltransferase-like domain"/>
    <property type="match status" value="1"/>
</dbReference>
<dbReference type="InterPro" id="IPR050091">
    <property type="entry name" value="PKS_NRPS_Biosynth_Enz"/>
</dbReference>
<keyword evidence="2" id="KW-0597">Phosphoprotein</keyword>
<dbReference type="Pfam" id="PF00550">
    <property type="entry name" value="PP-binding"/>
    <property type="match status" value="2"/>
</dbReference>
<dbReference type="PROSITE" id="PS52019">
    <property type="entry name" value="PKS_MFAS_DH"/>
    <property type="match status" value="1"/>
</dbReference>
<dbReference type="SMART" id="SM00827">
    <property type="entry name" value="PKS_AT"/>
    <property type="match status" value="1"/>
</dbReference>
<organism evidence="15 16">
    <name type="scientific">Trichoderma guizhouense</name>
    <dbReference type="NCBI Taxonomy" id="1491466"/>
    <lineage>
        <taxon>Eukaryota</taxon>
        <taxon>Fungi</taxon>
        <taxon>Dikarya</taxon>
        <taxon>Ascomycota</taxon>
        <taxon>Pezizomycotina</taxon>
        <taxon>Sordariomycetes</taxon>
        <taxon>Hypocreomycetidae</taxon>
        <taxon>Hypocreales</taxon>
        <taxon>Hypocreaceae</taxon>
        <taxon>Trichoderma</taxon>
    </lineage>
</organism>
<dbReference type="InterPro" id="IPR016036">
    <property type="entry name" value="Malonyl_transacylase_ACP-bd"/>
</dbReference>
<evidence type="ECO:0000313" key="15">
    <source>
        <dbReference type="EMBL" id="OPB36213.1"/>
    </source>
</evidence>
<dbReference type="InterPro" id="IPR006162">
    <property type="entry name" value="Ppantetheine_attach_site"/>
</dbReference>
<keyword evidence="3" id="KW-0436">Ligase</keyword>
<dbReference type="Pfam" id="PF00668">
    <property type="entry name" value="Condensation"/>
    <property type="match status" value="1"/>
</dbReference>
<dbReference type="SUPFAM" id="SSF56801">
    <property type="entry name" value="Acetyl-CoA synthetase-like"/>
    <property type="match status" value="1"/>
</dbReference>
<dbReference type="InterPro" id="IPR016035">
    <property type="entry name" value="Acyl_Trfase/lysoPLipase"/>
</dbReference>
<keyword evidence="7" id="KW-0560">Oxidoreductase</keyword>
<dbReference type="CDD" id="cd00833">
    <property type="entry name" value="PKS"/>
    <property type="match status" value="1"/>
</dbReference>
<dbReference type="EMBL" id="LVVK01000026">
    <property type="protein sequence ID" value="OPB36213.1"/>
    <property type="molecule type" value="Genomic_DNA"/>
</dbReference>
<reference evidence="15 16" key="1">
    <citation type="submission" date="2016-04" db="EMBL/GenBank/DDBJ databases">
        <title>Multiple horizontal gene transfer events from other fungi enriched the ability of the initially mycotrophic fungus Trichoderma (Ascomycota) to feed on dead plant biomass.</title>
        <authorList>
            <person name="Atanasova L."/>
            <person name="Chenthamara K."/>
            <person name="Zhang J."/>
            <person name="Grujic M."/>
            <person name="Henrissat B."/>
            <person name="Kuo A."/>
            <person name="Aertz A."/>
            <person name="Salamov A."/>
            <person name="Lipzen A."/>
            <person name="Labutti K."/>
            <person name="Barry K."/>
            <person name="Miao Y."/>
            <person name="Rahimi M.J."/>
            <person name="Shen Q."/>
            <person name="Grigoriev I.V."/>
            <person name="Kubicek C.P."/>
            <person name="Druzhinina I.S."/>
        </authorList>
    </citation>
    <scope>NUCLEOTIDE SEQUENCE [LARGE SCALE GENOMIC DNA]</scope>
    <source>
        <strain evidence="15 16">NJAU 4742</strain>
    </source>
</reference>
<dbReference type="Gene3D" id="3.40.50.720">
    <property type="entry name" value="NAD(P)-binding Rossmann-like Domain"/>
    <property type="match status" value="2"/>
</dbReference>
<dbReference type="Pfam" id="PF07993">
    <property type="entry name" value="NAD_binding_4"/>
    <property type="match status" value="1"/>
</dbReference>
<dbReference type="Pfam" id="PF16197">
    <property type="entry name" value="KAsynt_C_assoc"/>
    <property type="match status" value="1"/>
</dbReference>
<feature type="region of interest" description="C-terminal hotdog fold" evidence="10">
    <location>
        <begin position="1088"/>
        <end position="1236"/>
    </location>
</feature>
<evidence type="ECO:0000256" key="5">
    <source>
        <dbReference type="ARBA" id="ARBA00022679"/>
    </source>
</evidence>
<keyword evidence="5" id="KW-0808">Transferase</keyword>
<dbReference type="InterPro" id="IPR049551">
    <property type="entry name" value="PKS_DH_C"/>
</dbReference>
<accession>A0A1T3C537</accession>
<dbReference type="InterPro" id="IPR020807">
    <property type="entry name" value="PKS_DH"/>
</dbReference>
<feature type="compositionally biased region" description="Low complexity" evidence="11">
    <location>
        <begin position="2495"/>
        <end position="2514"/>
    </location>
</feature>
<dbReference type="SUPFAM" id="SSF52151">
    <property type="entry name" value="FabD/lysophospholipase-like"/>
    <property type="match status" value="1"/>
</dbReference>
<evidence type="ECO:0000256" key="7">
    <source>
        <dbReference type="ARBA" id="ARBA00023002"/>
    </source>
</evidence>
<feature type="domain" description="Carrier" evidence="12">
    <location>
        <begin position="3495"/>
        <end position="3573"/>
    </location>
</feature>
<dbReference type="GO" id="GO:0031177">
    <property type="term" value="F:phosphopantetheine binding"/>
    <property type="evidence" value="ECO:0007669"/>
    <property type="project" value="InterPro"/>
</dbReference>
<dbReference type="Pfam" id="PF00698">
    <property type="entry name" value="Acyl_transf_1"/>
    <property type="match status" value="1"/>
</dbReference>
<dbReference type="SMART" id="SM00823">
    <property type="entry name" value="PKS_PP"/>
    <property type="match status" value="2"/>
</dbReference>
<dbReference type="Gene3D" id="3.10.129.110">
    <property type="entry name" value="Polyketide synthase dehydratase"/>
    <property type="match status" value="1"/>
</dbReference>
<evidence type="ECO:0000256" key="3">
    <source>
        <dbReference type="ARBA" id="ARBA00022598"/>
    </source>
</evidence>
<evidence type="ECO:0000259" key="14">
    <source>
        <dbReference type="PROSITE" id="PS52019"/>
    </source>
</evidence>
<dbReference type="Gene3D" id="3.40.50.12780">
    <property type="entry name" value="N-terminal domain of ligase-like"/>
    <property type="match status" value="1"/>
</dbReference>
<keyword evidence="4" id="KW-0489">Methyltransferase</keyword>
<dbReference type="GO" id="GO:0016874">
    <property type="term" value="F:ligase activity"/>
    <property type="evidence" value="ECO:0007669"/>
    <property type="project" value="UniProtKB-KW"/>
</dbReference>
<evidence type="ECO:0000256" key="11">
    <source>
        <dbReference type="SAM" id="MobiDB-lite"/>
    </source>
</evidence>
<dbReference type="Gene3D" id="3.40.47.10">
    <property type="match status" value="1"/>
</dbReference>
<dbReference type="SUPFAM" id="SSF53335">
    <property type="entry name" value="S-adenosyl-L-methionine-dependent methyltransferases"/>
    <property type="match status" value="1"/>
</dbReference>
<dbReference type="InterPro" id="IPR023213">
    <property type="entry name" value="CAT-like_dom_sf"/>
</dbReference>
<dbReference type="InterPro" id="IPR042104">
    <property type="entry name" value="PKS_dehydratase_sf"/>
</dbReference>
<dbReference type="NCBIfam" id="TIGR01733">
    <property type="entry name" value="AA-adenyl-dom"/>
    <property type="match status" value="1"/>
</dbReference>
<dbReference type="Pfam" id="PF00501">
    <property type="entry name" value="AMP-binding"/>
    <property type="match status" value="1"/>
</dbReference>
<dbReference type="GO" id="GO:0006633">
    <property type="term" value="P:fatty acid biosynthetic process"/>
    <property type="evidence" value="ECO:0007669"/>
    <property type="project" value="InterPro"/>
</dbReference>
<dbReference type="InterPro" id="IPR049900">
    <property type="entry name" value="PKS_mFAS_DH"/>
</dbReference>
<dbReference type="GO" id="GO:0009403">
    <property type="term" value="P:toxin biosynthetic process"/>
    <property type="evidence" value="ECO:0007669"/>
    <property type="project" value="UniProtKB-ARBA"/>
</dbReference>
<dbReference type="Gene3D" id="3.40.50.150">
    <property type="entry name" value="Vaccinia Virus protein VP39"/>
    <property type="match status" value="1"/>
</dbReference>
<keyword evidence="16" id="KW-1185">Reference proteome</keyword>
<dbReference type="PANTHER" id="PTHR43775:SF20">
    <property type="entry name" value="HYBRID PKS-NRPS SYNTHETASE APDA"/>
    <property type="match status" value="1"/>
</dbReference>
<dbReference type="Pfam" id="PF14765">
    <property type="entry name" value="PS-DH"/>
    <property type="match status" value="1"/>
</dbReference>
<dbReference type="GO" id="GO:0004315">
    <property type="term" value="F:3-oxoacyl-[acyl-carrier-protein] synthase activity"/>
    <property type="evidence" value="ECO:0007669"/>
    <property type="project" value="InterPro"/>
</dbReference>
<dbReference type="SUPFAM" id="SSF52777">
    <property type="entry name" value="CoA-dependent acyltransferases"/>
    <property type="match status" value="2"/>
</dbReference>
<dbReference type="SUPFAM" id="SSF51735">
    <property type="entry name" value="NAD(P)-binding Rossmann-fold domains"/>
    <property type="match status" value="2"/>
</dbReference>
<dbReference type="InterPro" id="IPR018201">
    <property type="entry name" value="Ketoacyl_synth_AS"/>
</dbReference>
<dbReference type="InterPro" id="IPR032821">
    <property type="entry name" value="PKS_assoc"/>
</dbReference>
<dbReference type="InterPro" id="IPR042099">
    <property type="entry name" value="ANL_N_sf"/>
</dbReference>
<dbReference type="CDD" id="cd19532">
    <property type="entry name" value="C_PKS-NRPS"/>
    <property type="match status" value="1"/>
</dbReference>
<keyword evidence="6" id="KW-0677">Repeat</keyword>
<dbReference type="InterPro" id="IPR016039">
    <property type="entry name" value="Thiolase-like"/>
</dbReference>
<dbReference type="InterPro" id="IPR036736">
    <property type="entry name" value="ACP-like_sf"/>
</dbReference>
<evidence type="ECO:0000256" key="4">
    <source>
        <dbReference type="ARBA" id="ARBA00022603"/>
    </source>
</evidence>
<dbReference type="InterPro" id="IPR036291">
    <property type="entry name" value="NAD(P)-bd_dom_sf"/>
</dbReference>
<feature type="domain" description="PKS/mFAS DH" evidence="14">
    <location>
        <begin position="938"/>
        <end position="1236"/>
    </location>
</feature>
<dbReference type="InterPro" id="IPR029063">
    <property type="entry name" value="SAM-dependent_MTases_sf"/>
</dbReference>
<dbReference type="InterPro" id="IPR013968">
    <property type="entry name" value="PKS_KR"/>
</dbReference>
<dbReference type="PROSITE" id="PS00012">
    <property type="entry name" value="PHOSPHOPANTETHEINE"/>
    <property type="match status" value="1"/>
</dbReference>
<dbReference type="GO" id="GO:0008168">
    <property type="term" value="F:methyltransferase activity"/>
    <property type="evidence" value="ECO:0007669"/>
    <property type="project" value="UniProtKB-KW"/>
</dbReference>
<dbReference type="GO" id="GO:0004312">
    <property type="term" value="F:fatty acid synthase activity"/>
    <property type="evidence" value="ECO:0007669"/>
    <property type="project" value="TreeGrafter"/>
</dbReference>
<feature type="region of interest" description="Disordered" evidence="11">
    <location>
        <begin position="2488"/>
        <end position="2517"/>
    </location>
</feature>
<dbReference type="Gene3D" id="1.10.1200.10">
    <property type="entry name" value="ACP-like"/>
    <property type="match status" value="2"/>
</dbReference>
<dbReference type="InterPro" id="IPR049552">
    <property type="entry name" value="PKS_DH_N"/>
</dbReference>
<gene>
    <name evidence="15" type="ORF">A0O28_0109890</name>
</gene>
<dbReference type="InterPro" id="IPR014030">
    <property type="entry name" value="Ketoacyl_synth_N"/>
</dbReference>
<evidence type="ECO:0000313" key="16">
    <source>
        <dbReference type="Proteomes" id="UP000191004"/>
    </source>
</evidence>
<name>A0A1T3C537_9HYPO</name>
<dbReference type="PROSITE" id="PS00455">
    <property type="entry name" value="AMP_BINDING"/>
    <property type="match status" value="1"/>
</dbReference>
<dbReference type="InterPro" id="IPR000873">
    <property type="entry name" value="AMP-dep_synth/lig_dom"/>
</dbReference>
<dbReference type="SUPFAM" id="SSF53901">
    <property type="entry name" value="Thiolase-like"/>
    <property type="match status" value="1"/>
</dbReference>
<dbReference type="InterPro" id="IPR001242">
    <property type="entry name" value="Condensation_dom"/>
</dbReference>
<dbReference type="PROSITE" id="PS52004">
    <property type="entry name" value="KS3_2"/>
    <property type="match status" value="1"/>
</dbReference>
<dbReference type="GO" id="GO:0016491">
    <property type="term" value="F:oxidoreductase activity"/>
    <property type="evidence" value="ECO:0007669"/>
    <property type="project" value="UniProtKB-KW"/>
</dbReference>
<protein>
    <submittedName>
        <fullName evidence="15">PKS protein</fullName>
    </submittedName>
</protein>
<dbReference type="InterPro" id="IPR014043">
    <property type="entry name" value="Acyl_transferase_dom"/>
</dbReference>